<dbReference type="EnsemblPlants" id="QL02p059474:mrna">
    <property type="protein sequence ID" value="QL02p059474:mrna"/>
    <property type="gene ID" value="QL02p059474"/>
</dbReference>
<reference evidence="2" key="2">
    <citation type="submission" date="2021-01" db="UniProtKB">
        <authorList>
            <consortium name="EnsemblPlants"/>
        </authorList>
    </citation>
    <scope>IDENTIFICATION</scope>
</reference>
<evidence type="ECO:0000256" key="1">
    <source>
        <dbReference type="SAM" id="SignalP"/>
    </source>
</evidence>
<evidence type="ECO:0000313" key="3">
    <source>
        <dbReference type="Proteomes" id="UP000594261"/>
    </source>
</evidence>
<feature type="signal peptide" evidence="1">
    <location>
        <begin position="1"/>
        <end position="24"/>
    </location>
</feature>
<name>A0A7N2KY87_QUELO</name>
<proteinExistence type="predicted"/>
<dbReference type="InParanoid" id="A0A7N2KY87"/>
<dbReference type="AlphaFoldDB" id="A0A7N2KY87"/>
<dbReference type="Gramene" id="QL02p059474:mrna">
    <property type="protein sequence ID" value="QL02p059474:mrna"/>
    <property type="gene ID" value="QL02p059474"/>
</dbReference>
<organism evidence="2 3">
    <name type="scientific">Quercus lobata</name>
    <name type="common">Valley oak</name>
    <dbReference type="NCBI Taxonomy" id="97700"/>
    <lineage>
        <taxon>Eukaryota</taxon>
        <taxon>Viridiplantae</taxon>
        <taxon>Streptophyta</taxon>
        <taxon>Embryophyta</taxon>
        <taxon>Tracheophyta</taxon>
        <taxon>Spermatophyta</taxon>
        <taxon>Magnoliopsida</taxon>
        <taxon>eudicotyledons</taxon>
        <taxon>Gunneridae</taxon>
        <taxon>Pentapetalae</taxon>
        <taxon>rosids</taxon>
        <taxon>fabids</taxon>
        <taxon>Fagales</taxon>
        <taxon>Fagaceae</taxon>
        <taxon>Quercus</taxon>
    </lineage>
</organism>
<keyword evidence="3" id="KW-1185">Reference proteome</keyword>
<sequence length="125" mass="14019">MATNNNFLFLLLLLFNFHFRLSFSDGDSNSMESVPDLQKSMYKVIDGYPCVRLLSLSGPIGCSILYDDYYGRGRVSGVYSTGAGAPSGPALKRFLVIEKEKYFMMMHTYCVRIVKCLGDYTPPGE</sequence>
<reference evidence="3" key="1">
    <citation type="journal article" date="2016" name="G3 (Bethesda)">
        <title>First Draft Assembly and Annotation of the Genome of a California Endemic Oak Quercus lobata Nee (Fagaceae).</title>
        <authorList>
            <person name="Sork V.L."/>
            <person name="Fitz-Gibbon S.T."/>
            <person name="Puiu D."/>
            <person name="Crepeau M."/>
            <person name="Gugger P.F."/>
            <person name="Sherman R."/>
            <person name="Stevens K."/>
            <person name="Langley C.H."/>
            <person name="Pellegrini M."/>
            <person name="Salzberg S.L."/>
        </authorList>
    </citation>
    <scope>NUCLEOTIDE SEQUENCE [LARGE SCALE GENOMIC DNA]</scope>
    <source>
        <strain evidence="3">cv. SW786</strain>
    </source>
</reference>
<protein>
    <submittedName>
        <fullName evidence="2">Uncharacterized protein</fullName>
    </submittedName>
</protein>
<dbReference type="Proteomes" id="UP000594261">
    <property type="component" value="Chromosome 2"/>
</dbReference>
<keyword evidence="1" id="KW-0732">Signal</keyword>
<evidence type="ECO:0000313" key="2">
    <source>
        <dbReference type="EnsemblPlants" id="QL02p059474:mrna"/>
    </source>
</evidence>
<accession>A0A7N2KY87</accession>
<feature type="chain" id="PRO_5029858264" evidence="1">
    <location>
        <begin position="25"/>
        <end position="125"/>
    </location>
</feature>